<keyword evidence="2" id="KW-1133">Transmembrane helix</keyword>
<reference evidence="3 4" key="1">
    <citation type="journal article" date="2019" name="Genome Biol. Evol.">
        <title>Insights into the evolution of the New World diploid cottons (Gossypium, subgenus Houzingenia) based on genome sequencing.</title>
        <authorList>
            <person name="Grover C.E."/>
            <person name="Arick M.A. 2nd"/>
            <person name="Thrash A."/>
            <person name="Conover J.L."/>
            <person name="Sanders W.S."/>
            <person name="Peterson D.G."/>
            <person name="Frelichowski J.E."/>
            <person name="Scheffler J.A."/>
            <person name="Scheffler B.E."/>
            <person name="Wendel J.F."/>
        </authorList>
    </citation>
    <scope>NUCLEOTIDE SEQUENCE [LARGE SCALE GENOMIC DNA]</scope>
    <source>
        <strain evidence="3">8</strain>
        <tissue evidence="3">Leaf</tissue>
    </source>
</reference>
<accession>A0A7J9DMI4</accession>
<feature type="region of interest" description="Disordered" evidence="1">
    <location>
        <begin position="73"/>
        <end position="146"/>
    </location>
</feature>
<dbReference type="PANTHER" id="PTHR36721:SF8">
    <property type="entry name" value="EARLY NODULIN-20-LIKE"/>
    <property type="match status" value="1"/>
</dbReference>
<dbReference type="AlphaFoldDB" id="A0A7J9DMI4"/>
<comment type="caution">
    <text evidence="3">The sequence shown here is derived from an EMBL/GenBank/DDBJ whole genome shotgun (WGS) entry which is preliminary data.</text>
</comment>
<protein>
    <submittedName>
        <fullName evidence="3">Uncharacterized protein</fullName>
    </submittedName>
</protein>
<name>A0A7J9DMI4_9ROSI</name>
<keyword evidence="2" id="KW-0812">Transmembrane</keyword>
<feature type="transmembrane region" description="Helical" evidence="2">
    <location>
        <begin position="152"/>
        <end position="172"/>
    </location>
</feature>
<evidence type="ECO:0000313" key="3">
    <source>
        <dbReference type="EMBL" id="MBA0761936.1"/>
    </source>
</evidence>
<evidence type="ECO:0000256" key="1">
    <source>
        <dbReference type="SAM" id="MobiDB-lite"/>
    </source>
</evidence>
<gene>
    <name evidence="3" type="ORF">Gotri_024506</name>
</gene>
<dbReference type="PANTHER" id="PTHR36721">
    <property type="entry name" value="PROLINE-RICH FAMILY PROTEIN"/>
    <property type="match status" value="1"/>
</dbReference>
<evidence type="ECO:0000256" key="2">
    <source>
        <dbReference type="SAM" id="Phobius"/>
    </source>
</evidence>
<dbReference type="Proteomes" id="UP000593568">
    <property type="component" value="Unassembled WGS sequence"/>
</dbReference>
<feature type="compositionally biased region" description="Low complexity" evidence="1">
    <location>
        <begin position="102"/>
        <end position="124"/>
    </location>
</feature>
<keyword evidence="2" id="KW-0472">Membrane</keyword>
<keyword evidence="4" id="KW-1185">Reference proteome</keyword>
<evidence type="ECO:0000313" key="4">
    <source>
        <dbReference type="Proteomes" id="UP000593568"/>
    </source>
</evidence>
<sequence>MRNGIFGGEAEEHVKSCALVHETRSSPKIIGEMAKVGFCLTFVLFIVAELTSAAEPPAPAPALSLGADLPQLAPTPVTGSPDSAPYISPVMDASPPAPMGPSPSDLAPGNSPASSPAPSPVDASDINHSDINAEGSEEKSGGDGGMSGGKKAGIVFGVVAAACLVGFGGLVYKKRQENIRRSQYGYAARSEFL</sequence>
<dbReference type="EMBL" id="JABEZW010000003">
    <property type="protein sequence ID" value="MBA0761936.1"/>
    <property type="molecule type" value="Genomic_DNA"/>
</dbReference>
<proteinExistence type="predicted"/>
<organism evidence="3 4">
    <name type="scientific">Gossypium trilobum</name>
    <dbReference type="NCBI Taxonomy" id="34281"/>
    <lineage>
        <taxon>Eukaryota</taxon>
        <taxon>Viridiplantae</taxon>
        <taxon>Streptophyta</taxon>
        <taxon>Embryophyta</taxon>
        <taxon>Tracheophyta</taxon>
        <taxon>Spermatophyta</taxon>
        <taxon>Magnoliopsida</taxon>
        <taxon>eudicotyledons</taxon>
        <taxon>Gunneridae</taxon>
        <taxon>Pentapetalae</taxon>
        <taxon>rosids</taxon>
        <taxon>malvids</taxon>
        <taxon>Malvales</taxon>
        <taxon>Malvaceae</taxon>
        <taxon>Malvoideae</taxon>
        <taxon>Gossypium</taxon>
    </lineage>
</organism>